<dbReference type="GO" id="GO:0016226">
    <property type="term" value="P:iron-sulfur cluster assembly"/>
    <property type="evidence" value="ECO:0007669"/>
    <property type="project" value="UniProtKB-UniRule"/>
</dbReference>
<dbReference type="EMBL" id="SOZI01000054">
    <property type="protein sequence ID" value="TNY20955.1"/>
    <property type="molecule type" value="Genomic_DNA"/>
</dbReference>
<dbReference type="AlphaFoldDB" id="A0A5C5FWD8"/>
<keyword evidence="4 5" id="KW-0539">Nucleus</keyword>
<dbReference type="InterPro" id="IPR016024">
    <property type="entry name" value="ARM-type_fold"/>
</dbReference>
<comment type="subcellular location">
    <subcellularLocation>
        <location evidence="1 5">Nucleus</location>
    </subcellularLocation>
</comment>
<dbReference type="GO" id="GO:0005634">
    <property type="term" value="C:nucleus"/>
    <property type="evidence" value="ECO:0007669"/>
    <property type="project" value="UniProtKB-SubCell"/>
</dbReference>
<dbReference type="InterPro" id="IPR024687">
    <property type="entry name" value="MMS19_C"/>
</dbReference>
<gene>
    <name evidence="8" type="ORF">DMC30DRAFT_446629</name>
</gene>
<dbReference type="InterPro" id="IPR029240">
    <property type="entry name" value="MMS19_N"/>
</dbReference>
<evidence type="ECO:0000313" key="9">
    <source>
        <dbReference type="Proteomes" id="UP000311382"/>
    </source>
</evidence>
<dbReference type="GO" id="GO:0051604">
    <property type="term" value="P:protein maturation"/>
    <property type="evidence" value="ECO:0007669"/>
    <property type="project" value="UniProtKB-UniRule"/>
</dbReference>
<comment type="function">
    <text evidence="5">Key component of the cytosolic iron-sulfur protein assembly (CIA) complex, a multiprotein complex that mediates the incorporation of iron-sulfur cluster into apoproteins specifically involved in DNA metabolism and genomic integrity. In the CIA complex, MMS19 acts as an adapter between early-acting CIA components and a subset of cellular target iron-sulfur proteins.</text>
</comment>
<dbReference type="STRING" id="5288.A0A5C5FWD8"/>
<feature type="domain" description="MMS19 N-terminal" evidence="7">
    <location>
        <begin position="46"/>
        <end position="309"/>
    </location>
</feature>
<evidence type="ECO:0000256" key="3">
    <source>
        <dbReference type="ARBA" id="ARBA00022737"/>
    </source>
</evidence>
<dbReference type="Gene3D" id="1.25.10.10">
    <property type="entry name" value="Leucine-rich Repeat Variant"/>
    <property type="match status" value="1"/>
</dbReference>
<comment type="caution">
    <text evidence="8">The sequence shown here is derived from an EMBL/GenBank/DDBJ whole genome shotgun (WGS) entry which is preliminary data.</text>
</comment>
<evidence type="ECO:0000259" key="7">
    <source>
        <dbReference type="Pfam" id="PF14500"/>
    </source>
</evidence>
<feature type="domain" description="MMS19 C-terminal" evidence="6">
    <location>
        <begin position="593"/>
        <end position="1046"/>
    </location>
</feature>
<dbReference type="GO" id="GO:0097361">
    <property type="term" value="C:cytosolic [4Fe-4S] assembly targeting complex"/>
    <property type="evidence" value="ECO:0007669"/>
    <property type="project" value="UniProtKB-UniRule"/>
</dbReference>
<dbReference type="Pfam" id="PF12460">
    <property type="entry name" value="MMS19_C"/>
    <property type="match status" value="1"/>
</dbReference>
<protein>
    <recommendedName>
        <fullName evidence="5">MMS19 nucleotide excision repair protein</fullName>
    </recommendedName>
</protein>
<keyword evidence="5" id="KW-0227">DNA damage</keyword>
<dbReference type="Proteomes" id="UP000311382">
    <property type="component" value="Unassembled WGS sequence"/>
</dbReference>
<evidence type="ECO:0000256" key="5">
    <source>
        <dbReference type="RuleBase" id="RU367072"/>
    </source>
</evidence>
<accession>A0A5C5FWD8</accession>
<keyword evidence="9" id="KW-1185">Reference proteome</keyword>
<organism evidence="8 9">
    <name type="scientific">Rhodotorula diobovata</name>
    <dbReference type="NCBI Taxonomy" id="5288"/>
    <lineage>
        <taxon>Eukaryota</taxon>
        <taxon>Fungi</taxon>
        <taxon>Dikarya</taxon>
        <taxon>Basidiomycota</taxon>
        <taxon>Pucciniomycotina</taxon>
        <taxon>Microbotryomycetes</taxon>
        <taxon>Sporidiobolales</taxon>
        <taxon>Sporidiobolaceae</taxon>
        <taxon>Rhodotorula</taxon>
    </lineage>
</organism>
<keyword evidence="3" id="KW-0677">Repeat</keyword>
<evidence type="ECO:0000256" key="2">
    <source>
        <dbReference type="ARBA" id="ARBA00009340"/>
    </source>
</evidence>
<name>A0A5C5FWD8_9BASI</name>
<evidence type="ECO:0000256" key="1">
    <source>
        <dbReference type="ARBA" id="ARBA00004123"/>
    </source>
</evidence>
<dbReference type="OrthoDB" id="342900at2759"/>
<dbReference type="InterPro" id="IPR011989">
    <property type="entry name" value="ARM-like"/>
</dbReference>
<evidence type="ECO:0000259" key="6">
    <source>
        <dbReference type="Pfam" id="PF12460"/>
    </source>
</evidence>
<keyword evidence="5" id="KW-0234">DNA repair</keyword>
<evidence type="ECO:0000256" key="4">
    <source>
        <dbReference type="ARBA" id="ARBA00023242"/>
    </source>
</evidence>
<dbReference type="GO" id="GO:0006281">
    <property type="term" value="P:DNA repair"/>
    <property type="evidence" value="ECO:0007669"/>
    <property type="project" value="UniProtKB-UniRule"/>
</dbReference>
<dbReference type="InterPro" id="IPR039920">
    <property type="entry name" value="MMS19"/>
</dbReference>
<dbReference type="PANTHER" id="PTHR12891:SF0">
    <property type="entry name" value="MMS19 NUCLEOTIDE EXCISION REPAIR PROTEIN HOMOLOG"/>
    <property type="match status" value="1"/>
</dbReference>
<sequence length="1092" mass="117562">MADPPKLTSAVGEYTALADADVAASPLPAQIAQGVVNGEYRLIQLVKALAEVLTSEDDARRARGVSLLSAVVVKLVDLDTDALDRQITKTLTTFFVDKLGEKNSLVACADALSALTASPAFGVGEGMEVARGIFASVTLKAYPQAVRHRVYVLLDALMGRCRPSLLRLGAEFISGYCSLVEGEKDPRNLMVSFGVVRVILLEFDIVKNVEELFDITFCYFPITFTPPPDDPYGISSDDLIVALRDCLSATPLFGRLALPLFFDKMQAASEKAKRQTMQALAACFPIYGAAASGEWAGRFSEALIVEVFHASDSDMQDLALGTMRSLFATLYPDEVATAEASEDAEMQPVGELVAGATVAEKDDKDKGKVEGVAVKVVQNSLDELAEPEKNNAKPAVRILTALVASSARLARYVLAQSLPPLLALYKDQDQISLRPSILAHLATLLFSLSPPDANPSPSAATLPTIIFRTPPSLTHSDGSSPLEPVRDDLLGLLPSATRALTCRLAALNALSALLRVPSFLSAQETEYCVSAINDVLVRPDGDEYYDAALDALVLVARAHPALLERLTFPTLFAALPVGAPQSDAELEAYRRALEALAALGVCHPALFELLAVRLEARLEALLALPAGAGGREGNGAALYAHHVLATLRAVLGEKVRRADADVPKYVERFVPGLLAMFMLPTTREEAGEEKTVAEDVRLLVDAGRVINLVLQRVDVDRQSAFSAAVNDAFHRGKLEALLGAPTAKEAGPVPFAPFSSSSPTSQQNLLSLFTSCLLAMRPAVSLPTEDLLSFLRSTLDRSLACQNEIQLVAVLHLLANSVNKRAQDVPEFLEQDLPAFFESHVASTSSPETTRRTALRVWIWAAKGLIVRSDSRGYAMVERVLALFDDEKLGRTAAASLGAIAEEKDGVLSKENFAVIRLLYRQRFFTFLLPKLVASHQETTGTHQTVYLAALASLLQHLPKQLALTELPKLVPLLITSLDLPDASLRANVLDALGTLVAEVPAELDNAISGIVGKVLRGLNGETATAQGRAAVHLRLSSLQFLSVLPAHVPYLSLHAQKATVLKELGRAIDDPRRDVRRAAVECRSRWFLYSG</sequence>
<dbReference type="PANTHER" id="PTHR12891">
    <property type="entry name" value="DNA REPAIR/TRANSCRIPTION PROTEIN MET18/MMS19"/>
    <property type="match status" value="1"/>
</dbReference>
<evidence type="ECO:0000313" key="8">
    <source>
        <dbReference type="EMBL" id="TNY20955.1"/>
    </source>
</evidence>
<dbReference type="Pfam" id="PF14500">
    <property type="entry name" value="MMS19_N"/>
    <property type="match status" value="1"/>
</dbReference>
<proteinExistence type="inferred from homology"/>
<reference evidence="8 9" key="1">
    <citation type="submission" date="2019-03" db="EMBL/GenBank/DDBJ databases">
        <title>Rhodosporidium diobovatum UCD-FST 08-225 genome sequencing, assembly, and annotation.</title>
        <authorList>
            <person name="Fakankun I.U."/>
            <person name="Fristensky B."/>
            <person name="Levin D.B."/>
        </authorList>
    </citation>
    <scope>NUCLEOTIDE SEQUENCE [LARGE SCALE GENOMIC DNA]</scope>
    <source>
        <strain evidence="8 9">UCD-FST 08-225</strain>
    </source>
</reference>
<comment type="similarity">
    <text evidence="2 5">Belongs to the MET18/MMS19 family.</text>
</comment>
<dbReference type="SUPFAM" id="SSF48371">
    <property type="entry name" value="ARM repeat"/>
    <property type="match status" value="2"/>
</dbReference>